<name>A0A545U9J2_9GAMM</name>
<dbReference type="AlphaFoldDB" id="A0A545U9J2"/>
<dbReference type="RefSeq" id="WP_142902290.1">
    <property type="nucleotide sequence ID" value="NZ_ML660087.1"/>
</dbReference>
<dbReference type="InterPro" id="IPR018490">
    <property type="entry name" value="cNMP-bd_dom_sf"/>
</dbReference>
<dbReference type="InterPro" id="IPR000595">
    <property type="entry name" value="cNMP-bd_dom"/>
</dbReference>
<dbReference type="PROSITE" id="PS50042">
    <property type="entry name" value="CNMP_BINDING_3"/>
    <property type="match status" value="1"/>
</dbReference>
<proteinExistence type="predicted"/>
<accession>A0A545U9J2</accession>
<dbReference type="Proteomes" id="UP000319732">
    <property type="component" value="Unassembled WGS sequence"/>
</dbReference>
<dbReference type="EMBL" id="VHSG01000002">
    <property type="protein sequence ID" value="TQV86138.1"/>
    <property type="molecule type" value="Genomic_DNA"/>
</dbReference>
<gene>
    <name evidence="2" type="ORF">FKG94_00855</name>
</gene>
<feature type="domain" description="Cyclic nucleotide-binding" evidence="1">
    <location>
        <begin position="18"/>
        <end position="140"/>
    </location>
</feature>
<dbReference type="Gene3D" id="2.60.120.10">
    <property type="entry name" value="Jelly Rolls"/>
    <property type="match status" value="1"/>
</dbReference>
<dbReference type="OrthoDB" id="190787at2"/>
<dbReference type="InterPro" id="IPR014710">
    <property type="entry name" value="RmlC-like_jellyroll"/>
</dbReference>
<dbReference type="CDD" id="cd00038">
    <property type="entry name" value="CAP_ED"/>
    <property type="match status" value="1"/>
</dbReference>
<keyword evidence="3" id="KW-1185">Reference proteome</keyword>
<reference evidence="2 3" key="1">
    <citation type="submission" date="2019-06" db="EMBL/GenBank/DDBJ databases">
        <title>Whole genome sequence for Cellvibrionaceae sp. R142.</title>
        <authorList>
            <person name="Wang G."/>
        </authorList>
    </citation>
    <scope>NUCLEOTIDE SEQUENCE [LARGE SCALE GENOMIC DNA]</scope>
    <source>
        <strain evidence="2 3">R142</strain>
    </source>
</reference>
<evidence type="ECO:0000313" key="3">
    <source>
        <dbReference type="Proteomes" id="UP000319732"/>
    </source>
</evidence>
<dbReference type="SUPFAM" id="SSF51206">
    <property type="entry name" value="cAMP-binding domain-like"/>
    <property type="match status" value="1"/>
</dbReference>
<protein>
    <submittedName>
        <fullName evidence="2">Cyclic nucleotide-binding domain-containing protein</fullName>
    </submittedName>
</protein>
<dbReference type="Pfam" id="PF00027">
    <property type="entry name" value="cNMP_binding"/>
    <property type="match status" value="1"/>
</dbReference>
<sequence>MASAQNAVDSQLLRELSLFEGLDRLRLEKVAALFTLVDIPVDTELLREGGQADYFYVLLEGRVALSVSIPGRAHYETTVSTLSKGQLVGWSALLPDGVWQASAHTLKPCRLLRVTATAVRDLCEADHEIGYRIMKNALAAVGQRLAGSRLQFLDIFGSRDD</sequence>
<comment type="caution">
    <text evidence="2">The sequence shown here is derived from an EMBL/GenBank/DDBJ whole genome shotgun (WGS) entry which is preliminary data.</text>
</comment>
<organism evidence="2 3">
    <name type="scientific">Exilibacterium tricleocarpae</name>
    <dbReference type="NCBI Taxonomy" id="2591008"/>
    <lineage>
        <taxon>Bacteria</taxon>
        <taxon>Pseudomonadati</taxon>
        <taxon>Pseudomonadota</taxon>
        <taxon>Gammaproteobacteria</taxon>
        <taxon>Cellvibrionales</taxon>
        <taxon>Cellvibrionaceae</taxon>
        <taxon>Exilibacterium</taxon>
    </lineage>
</organism>
<evidence type="ECO:0000259" key="1">
    <source>
        <dbReference type="PROSITE" id="PS50042"/>
    </source>
</evidence>
<evidence type="ECO:0000313" key="2">
    <source>
        <dbReference type="EMBL" id="TQV86138.1"/>
    </source>
</evidence>
<dbReference type="SMART" id="SM00100">
    <property type="entry name" value="cNMP"/>
    <property type="match status" value="1"/>
</dbReference>